<protein>
    <recommendedName>
        <fullName evidence="3">Phosphotransferase enzyme family protein</fullName>
    </recommendedName>
</protein>
<dbReference type="AlphaFoldDB" id="A0A6L7EU68"/>
<evidence type="ECO:0000313" key="1">
    <source>
        <dbReference type="EMBL" id="MXG91057.1"/>
    </source>
</evidence>
<evidence type="ECO:0000313" key="2">
    <source>
        <dbReference type="Proteomes" id="UP000473325"/>
    </source>
</evidence>
<proteinExistence type="predicted"/>
<gene>
    <name evidence="1" type="ORF">GRQ65_16030</name>
</gene>
<dbReference type="EMBL" id="WUEK01000010">
    <property type="protein sequence ID" value="MXG91057.1"/>
    <property type="molecule type" value="Genomic_DNA"/>
</dbReference>
<name>A0A6L7EU68_9ACTN</name>
<dbReference type="Proteomes" id="UP000473325">
    <property type="component" value="Unassembled WGS sequence"/>
</dbReference>
<reference evidence="1 2" key="1">
    <citation type="submission" date="2019-12" db="EMBL/GenBank/DDBJ databases">
        <authorList>
            <person name="Kun Z."/>
        </authorList>
    </citation>
    <scope>NUCLEOTIDE SEQUENCE [LARGE SCALE GENOMIC DNA]</scope>
    <source>
        <strain evidence="1 2">YIM 123512</strain>
    </source>
</reference>
<accession>A0A6L7EU68</accession>
<comment type="caution">
    <text evidence="1">The sequence shown here is derived from an EMBL/GenBank/DDBJ whole genome shotgun (WGS) entry which is preliminary data.</text>
</comment>
<dbReference type="InterPro" id="IPR011009">
    <property type="entry name" value="Kinase-like_dom_sf"/>
</dbReference>
<evidence type="ECO:0008006" key="3">
    <source>
        <dbReference type="Google" id="ProtNLM"/>
    </source>
</evidence>
<sequence>MSSLPTGRTARRLEWVHLPPHVRALVEARLGSPVVGARTRTAGYTPEFSSVLTTAAGTRHDVHAASVTAQRAFAGALGGRAATLATLPAGVPAPRLRWVDGADATGRPTAEWVVLETEHHEGRMPLRPWDLREVGSALDSLERAAALLTPAPSAPAAPGIGDEIAGWPELWDDVRVLLPGMAEHLDEAVDLAASCAEATTGDTLVHFDLRDDQILVRPDGTVLLAGWDCPVRGAAWIDTVLALLGPRGDGHDADALLATRPLTREVPVAHVDALLALVAGWSLRQSGLPAPTASPYLRDLQRWQGEVAWTWLAQRRGWI</sequence>
<dbReference type="SUPFAM" id="SSF56112">
    <property type="entry name" value="Protein kinase-like (PK-like)"/>
    <property type="match status" value="1"/>
</dbReference>
<keyword evidence="2" id="KW-1185">Reference proteome</keyword>
<organism evidence="1 2">
    <name type="scientific">Nocardioides flavescens</name>
    <dbReference type="NCBI Taxonomy" id="2691959"/>
    <lineage>
        <taxon>Bacteria</taxon>
        <taxon>Bacillati</taxon>
        <taxon>Actinomycetota</taxon>
        <taxon>Actinomycetes</taxon>
        <taxon>Propionibacteriales</taxon>
        <taxon>Nocardioidaceae</taxon>
        <taxon>Nocardioides</taxon>
    </lineage>
</organism>